<dbReference type="KEGG" id="egr:104451677"/>
<dbReference type="OMA" id="ELDCMFR"/>
<dbReference type="InParanoid" id="A0A059BPN7"/>
<sequence>MALLNFEALRDLHDFANDLLHSPTTQQALLHHCHERWIDDLSEGSLTMLDACGTSKEVLLLVKEHIQDVRSSLRRAPNGELGNESPVAGYHPRRKNLKKVTVKCLRTLKGTKDKFSNLDLSPVNHTLNIVPEVLREVRATVIAAVESLSSLISVPWLDRRSGKGFSATKLMFSGGRNACSVWDVTTLQGTEKRLEEVEIAINNLELELDCMFRRLIQTRVSLLNILSY</sequence>
<dbReference type="PANTHER" id="PTHR33070">
    <property type="entry name" value="OS06G0725500 PROTEIN"/>
    <property type="match status" value="1"/>
</dbReference>
<reference evidence="2" key="1">
    <citation type="submission" date="2013-07" db="EMBL/GenBank/DDBJ databases">
        <title>The genome of Eucalyptus grandis.</title>
        <authorList>
            <person name="Schmutz J."/>
            <person name="Hayes R."/>
            <person name="Myburg A."/>
            <person name="Tuskan G."/>
            <person name="Grattapaglia D."/>
            <person name="Rokhsar D.S."/>
        </authorList>
    </citation>
    <scope>NUCLEOTIDE SEQUENCE</scope>
    <source>
        <tissue evidence="2">Leaf extractions</tissue>
    </source>
</reference>
<dbReference type="eggNOG" id="ENOG502RX8D">
    <property type="taxonomic scope" value="Eukaryota"/>
</dbReference>
<protein>
    <submittedName>
        <fullName evidence="2">Uncharacterized protein</fullName>
    </submittedName>
</protein>
<gene>
    <name evidence="2" type="ORF">EUGRSUZ_F01734</name>
</gene>
<dbReference type="OrthoDB" id="1678530at2759"/>
<keyword evidence="1" id="KW-0175">Coiled coil</keyword>
<dbReference type="GO" id="GO:0048364">
    <property type="term" value="P:root development"/>
    <property type="evidence" value="ECO:0007669"/>
    <property type="project" value="InterPro"/>
</dbReference>
<dbReference type="STRING" id="71139.A0A059BPN7"/>
<dbReference type="AlphaFoldDB" id="A0A059BPN7"/>
<dbReference type="GO" id="GO:0048367">
    <property type="term" value="P:shoot system development"/>
    <property type="evidence" value="ECO:0007669"/>
    <property type="project" value="InterPro"/>
</dbReference>
<dbReference type="EMBL" id="KK198758">
    <property type="protein sequence ID" value="KCW68053.1"/>
    <property type="molecule type" value="Genomic_DNA"/>
</dbReference>
<evidence type="ECO:0000256" key="1">
    <source>
        <dbReference type="SAM" id="Coils"/>
    </source>
</evidence>
<accession>A0A059BPN7</accession>
<dbReference type="InterPro" id="IPR004320">
    <property type="entry name" value="BPS1_pln"/>
</dbReference>
<evidence type="ECO:0000313" key="2">
    <source>
        <dbReference type="EMBL" id="KCW68053.1"/>
    </source>
</evidence>
<name>A0A059BPN7_EUCGR</name>
<dbReference type="PANTHER" id="PTHR33070:SF7">
    <property type="entry name" value="RX N-TERMINAL DOMAIN-CONTAINING PROTEIN"/>
    <property type="match status" value="1"/>
</dbReference>
<proteinExistence type="predicted"/>
<dbReference type="Pfam" id="PF03087">
    <property type="entry name" value="BPS1"/>
    <property type="match status" value="1"/>
</dbReference>
<dbReference type="Gramene" id="KCW68053">
    <property type="protein sequence ID" value="KCW68053"/>
    <property type="gene ID" value="EUGRSUZ_F01734"/>
</dbReference>
<organism evidence="2">
    <name type="scientific">Eucalyptus grandis</name>
    <name type="common">Flooded gum</name>
    <dbReference type="NCBI Taxonomy" id="71139"/>
    <lineage>
        <taxon>Eukaryota</taxon>
        <taxon>Viridiplantae</taxon>
        <taxon>Streptophyta</taxon>
        <taxon>Embryophyta</taxon>
        <taxon>Tracheophyta</taxon>
        <taxon>Spermatophyta</taxon>
        <taxon>Magnoliopsida</taxon>
        <taxon>eudicotyledons</taxon>
        <taxon>Gunneridae</taxon>
        <taxon>Pentapetalae</taxon>
        <taxon>rosids</taxon>
        <taxon>malvids</taxon>
        <taxon>Myrtales</taxon>
        <taxon>Myrtaceae</taxon>
        <taxon>Myrtoideae</taxon>
        <taxon>Eucalypteae</taxon>
        <taxon>Eucalyptus</taxon>
    </lineage>
</organism>
<feature type="coiled-coil region" evidence="1">
    <location>
        <begin position="187"/>
        <end position="214"/>
    </location>
</feature>